<dbReference type="AlphaFoldDB" id="A0AAE0XTV2"/>
<comment type="caution">
    <text evidence="6">The sequence shown here is derived from an EMBL/GenBank/DDBJ whole genome shotgun (WGS) entry which is preliminary data.</text>
</comment>
<dbReference type="GO" id="GO:0016020">
    <property type="term" value="C:membrane"/>
    <property type="evidence" value="ECO:0007669"/>
    <property type="project" value="UniProtKB-SubCell"/>
</dbReference>
<organism evidence="6 7">
    <name type="scientific">Elysia crispata</name>
    <name type="common">lettuce slug</name>
    <dbReference type="NCBI Taxonomy" id="231223"/>
    <lineage>
        <taxon>Eukaryota</taxon>
        <taxon>Metazoa</taxon>
        <taxon>Spiralia</taxon>
        <taxon>Lophotrochozoa</taxon>
        <taxon>Mollusca</taxon>
        <taxon>Gastropoda</taxon>
        <taxon>Heterobranchia</taxon>
        <taxon>Euthyneura</taxon>
        <taxon>Panpulmonata</taxon>
        <taxon>Sacoglossa</taxon>
        <taxon>Placobranchoidea</taxon>
        <taxon>Plakobranchidae</taxon>
        <taxon>Elysia</taxon>
    </lineage>
</organism>
<dbReference type="InterPro" id="IPR005178">
    <property type="entry name" value="Ostalpha/TMEM184C"/>
</dbReference>
<evidence type="ECO:0000256" key="2">
    <source>
        <dbReference type="ARBA" id="ARBA00022692"/>
    </source>
</evidence>
<sequence>MARLPNATGLSDNISSSAACIDGEILLSHQLFKHTNLVEKIFMCVCVLTTVFTVVDLIGNVLFVLRRYKTGLGIKYRTCQILGIYPVVSFSSLFALFFPRAELLCELVATTYISRAMFHFVSLMTFYFGGKKKLLHRLKDDKMNLRSPPCCCCCCLPKIKVTERRFTILKTLVLQAAIVLPLLSMAAVVLWLDGKYKSGELSTMDAFPYLTVPSIVSMLLSLYAYILLYRLCRTYLVPLSISVKFFSLQMVIALIRLQSIVMDILASNGIPACRGALSTVALSQTYKQILIILEVFLLSLLARKAYRDPHDQVAKVIAMTTEAEVMKSDPEQAAAEVGTKNGIAEAHPLSKQEATDDRYDSGIFKDLSWLTVIDQCRESKL</sequence>
<keyword evidence="3 5" id="KW-1133">Transmembrane helix</keyword>
<evidence type="ECO:0000256" key="4">
    <source>
        <dbReference type="ARBA" id="ARBA00023136"/>
    </source>
</evidence>
<name>A0AAE0XTV2_9GAST</name>
<dbReference type="PANTHER" id="PTHR23423">
    <property type="entry name" value="ORGANIC SOLUTE TRANSPORTER-RELATED"/>
    <property type="match status" value="1"/>
</dbReference>
<evidence type="ECO:0000256" key="5">
    <source>
        <dbReference type="SAM" id="Phobius"/>
    </source>
</evidence>
<evidence type="ECO:0000313" key="6">
    <source>
        <dbReference type="EMBL" id="KAK3711763.1"/>
    </source>
</evidence>
<feature type="transmembrane region" description="Helical" evidence="5">
    <location>
        <begin position="77"/>
        <end position="98"/>
    </location>
</feature>
<feature type="transmembrane region" description="Helical" evidence="5">
    <location>
        <begin position="172"/>
        <end position="192"/>
    </location>
</feature>
<reference evidence="6" key="1">
    <citation type="journal article" date="2023" name="G3 (Bethesda)">
        <title>A reference genome for the long-term kleptoplast-retaining sea slug Elysia crispata morphotype clarki.</title>
        <authorList>
            <person name="Eastman K.E."/>
            <person name="Pendleton A.L."/>
            <person name="Shaikh M.A."/>
            <person name="Suttiyut T."/>
            <person name="Ogas R."/>
            <person name="Tomko P."/>
            <person name="Gavelis G."/>
            <person name="Widhalm J.R."/>
            <person name="Wisecaver J.H."/>
        </authorList>
    </citation>
    <scope>NUCLEOTIDE SEQUENCE</scope>
    <source>
        <strain evidence="6">ECLA1</strain>
    </source>
</reference>
<keyword evidence="7" id="KW-1185">Reference proteome</keyword>
<evidence type="ECO:0000256" key="1">
    <source>
        <dbReference type="ARBA" id="ARBA00004141"/>
    </source>
</evidence>
<dbReference type="Proteomes" id="UP001283361">
    <property type="component" value="Unassembled WGS sequence"/>
</dbReference>
<feature type="transmembrane region" description="Helical" evidence="5">
    <location>
        <begin position="207"/>
        <end position="228"/>
    </location>
</feature>
<dbReference type="EMBL" id="JAWDGP010007596">
    <property type="protein sequence ID" value="KAK3711763.1"/>
    <property type="molecule type" value="Genomic_DNA"/>
</dbReference>
<dbReference type="SMART" id="SM01417">
    <property type="entry name" value="Solute_trans_a"/>
    <property type="match status" value="1"/>
</dbReference>
<keyword evidence="4 5" id="KW-0472">Membrane</keyword>
<protein>
    <recommendedName>
        <fullName evidence="8">Organic solute transporter subunit alpha-like</fullName>
    </recommendedName>
</protein>
<dbReference type="Pfam" id="PF03619">
    <property type="entry name" value="Solute_trans_a"/>
    <property type="match status" value="1"/>
</dbReference>
<accession>A0AAE0XTV2</accession>
<gene>
    <name evidence="6" type="ORF">RRG08_036969</name>
</gene>
<proteinExistence type="predicted"/>
<comment type="subcellular location">
    <subcellularLocation>
        <location evidence="1">Membrane</location>
        <topology evidence="1">Multi-pass membrane protein</topology>
    </subcellularLocation>
</comment>
<evidence type="ECO:0008006" key="8">
    <source>
        <dbReference type="Google" id="ProtNLM"/>
    </source>
</evidence>
<feature type="transmembrane region" description="Helical" evidence="5">
    <location>
        <begin position="40"/>
        <end position="65"/>
    </location>
</feature>
<evidence type="ECO:0000313" key="7">
    <source>
        <dbReference type="Proteomes" id="UP001283361"/>
    </source>
</evidence>
<keyword evidence="2 5" id="KW-0812">Transmembrane</keyword>
<feature type="transmembrane region" description="Helical" evidence="5">
    <location>
        <begin position="235"/>
        <end position="255"/>
    </location>
</feature>
<feature type="transmembrane region" description="Helical" evidence="5">
    <location>
        <begin position="110"/>
        <end position="129"/>
    </location>
</feature>
<evidence type="ECO:0000256" key="3">
    <source>
        <dbReference type="ARBA" id="ARBA00022989"/>
    </source>
</evidence>